<keyword evidence="3 6" id="KW-0963">Cytoplasm</keyword>
<evidence type="ECO:0000313" key="8">
    <source>
        <dbReference type="Proteomes" id="UP000251213"/>
    </source>
</evidence>
<keyword evidence="4 6" id="KW-0378">Hydrolase</keyword>
<dbReference type="GO" id="GO:0005737">
    <property type="term" value="C:cytoplasm"/>
    <property type="evidence" value="ECO:0007669"/>
    <property type="project" value="UniProtKB-SubCell"/>
</dbReference>
<proteinExistence type="inferred from homology"/>
<organism evidence="7 8">
    <name type="scientific">Thermoflavimicrobium daqui</name>
    <dbReference type="NCBI Taxonomy" id="2137476"/>
    <lineage>
        <taxon>Bacteria</taxon>
        <taxon>Bacillati</taxon>
        <taxon>Bacillota</taxon>
        <taxon>Bacilli</taxon>
        <taxon>Bacillales</taxon>
        <taxon>Thermoactinomycetaceae</taxon>
        <taxon>Thermoflavimicrobium</taxon>
    </lineage>
</organism>
<reference evidence="7 8" key="1">
    <citation type="submission" date="2018-06" db="EMBL/GenBank/DDBJ databases">
        <title>Thermoflavimicrobium daqus sp. nov., a thermophilic microbe isolated from Moutai-flavour Daqu.</title>
        <authorList>
            <person name="Wang X."/>
            <person name="Zhou H."/>
        </authorList>
    </citation>
    <scope>NUCLEOTIDE SEQUENCE [LARGE SCALE GENOMIC DNA]</scope>
    <source>
        <strain evidence="7 8">FBKL4.011</strain>
    </source>
</reference>
<dbReference type="FunFam" id="3.90.950.10:FF:000005">
    <property type="entry name" value="7-methyl-GTP pyrophosphatase"/>
    <property type="match status" value="1"/>
</dbReference>
<dbReference type="GO" id="GO:0036218">
    <property type="term" value="F:dTTP diphosphatase activity"/>
    <property type="evidence" value="ECO:0007669"/>
    <property type="project" value="RHEA"/>
</dbReference>
<dbReference type="PANTHER" id="PTHR43213:SF5">
    <property type="entry name" value="BIFUNCTIONAL DTTP_UTP PYROPHOSPHATASE_METHYLTRANSFERASE PROTEIN-RELATED"/>
    <property type="match status" value="1"/>
</dbReference>
<evidence type="ECO:0000256" key="2">
    <source>
        <dbReference type="ARBA" id="ARBA00004496"/>
    </source>
</evidence>
<dbReference type="GO" id="GO:0036221">
    <property type="term" value="F:UTP diphosphatase activity"/>
    <property type="evidence" value="ECO:0007669"/>
    <property type="project" value="RHEA"/>
</dbReference>
<comment type="similarity">
    <text evidence="6">Belongs to the Maf family. YhdE subfamily.</text>
</comment>
<dbReference type="EC" id="3.6.1.9" evidence="6"/>
<keyword evidence="8" id="KW-1185">Reference proteome</keyword>
<evidence type="ECO:0000313" key="7">
    <source>
        <dbReference type="EMBL" id="RAL26651.1"/>
    </source>
</evidence>
<dbReference type="Proteomes" id="UP000251213">
    <property type="component" value="Unassembled WGS sequence"/>
</dbReference>
<evidence type="ECO:0000256" key="1">
    <source>
        <dbReference type="ARBA" id="ARBA00001968"/>
    </source>
</evidence>
<evidence type="ECO:0000256" key="3">
    <source>
        <dbReference type="ARBA" id="ARBA00022490"/>
    </source>
</evidence>
<comment type="caution">
    <text evidence="7">The sequence shown here is derived from an EMBL/GenBank/DDBJ whole genome shotgun (WGS) entry which is preliminary data.</text>
</comment>
<reference evidence="7 8" key="2">
    <citation type="submission" date="2018-06" db="EMBL/GenBank/DDBJ databases">
        <authorList>
            <person name="Zhirakovskaya E."/>
        </authorList>
    </citation>
    <scope>NUCLEOTIDE SEQUENCE [LARGE SCALE GENOMIC DNA]</scope>
    <source>
        <strain evidence="7 8">FBKL4.011</strain>
    </source>
</reference>
<evidence type="ECO:0000256" key="4">
    <source>
        <dbReference type="ARBA" id="ARBA00022801"/>
    </source>
</evidence>
<feature type="active site" description="Proton acceptor" evidence="6">
    <location>
        <position position="73"/>
    </location>
</feature>
<evidence type="ECO:0000256" key="6">
    <source>
        <dbReference type="HAMAP-Rule" id="MF_00528"/>
    </source>
</evidence>
<gene>
    <name evidence="7" type="ORF">DL897_00965</name>
</gene>
<comment type="caution">
    <text evidence="6">Lacks conserved residue(s) required for the propagation of feature annotation.</text>
</comment>
<feature type="site" description="Important for substrate specificity" evidence="6">
    <location>
        <position position="16"/>
    </location>
</feature>
<dbReference type="Pfam" id="PF02545">
    <property type="entry name" value="Maf"/>
    <property type="match status" value="1"/>
</dbReference>
<dbReference type="SUPFAM" id="SSF52972">
    <property type="entry name" value="ITPase-like"/>
    <property type="match status" value="1"/>
</dbReference>
<dbReference type="OrthoDB" id="9807767at2"/>
<dbReference type="InterPro" id="IPR003697">
    <property type="entry name" value="Maf-like"/>
</dbReference>
<comment type="catalytic activity">
    <reaction evidence="6">
        <text>UTP + H2O = UMP + diphosphate + H(+)</text>
        <dbReference type="Rhea" id="RHEA:29395"/>
        <dbReference type="ChEBI" id="CHEBI:15377"/>
        <dbReference type="ChEBI" id="CHEBI:15378"/>
        <dbReference type="ChEBI" id="CHEBI:33019"/>
        <dbReference type="ChEBI" id="CHEBI:46398"/>
        <dbReference type="ChEBI" id="CHEBI:57865"/>
        <dbReference type="EC" id="3.6.1.9"/>
    </reaction>
</comment>
<keyword evidence="5 6" id="KW-0546">Nucleotide metabolism</keyword>
<name>A0A364K8M6_9BACL</name>
<accession>A0A364K8M6</accession>
<dbReference type="Gene3D" id="3.90.950.10">
    <property type="match status" value="1"/>
</dbReference>
<evidence type="ECO:0000256" key="5">
    <source>
        <dbReference type="ARBA" id="ARBA00023080"/>
    </source>
</evidence>
<feature type="site" description="Important for substrate specificity" evidence="6">
    <location>
        <position position="161"/>
    </location>
</feature>
<dbReference type="CDD" id="cd00555">
    <property type="entry name" value="Maf"/>
    <property type="match status" value="1"/>
</dbReference>
<dbReference type="EMBL" id="QJKK01000001">
    <property type="protein sequence ID" value="RAL26651.1"/>
    <property type="molecule type" value="Genomic_DNA"/>
</dbReference>
<sequence>MDKMPKELILASGSPRRRALLEGLNLSFRVMTSHVDETLPPDIKPKDAVQNLALKKAKAVSISASSALIIGADTVVVLDEQILGKPTDVQDAMQMIAQLQGRVHHVFSGIALVEVEEGKIVREITRARKTDVWMRPLSQKKIDWYIRTGEPLDKAGAYGIQGYGATLIEKMDGCYFNVVGLSLSLLDQMMEELGYFMFHDF</sequence>
<comment type="catalytic activity">
    <reaction evidence="6">
        <text>dTTP + H2O = dTMP + diphosphate + H(+)</text>
        <dbReference type="Rhea" id="RHEA:28534"/>
        <dbReference type="ChEBI" id="CHEBI:15377"/>
        <dbReference type="ChEBI" id="CHEBI:15378"/>
        <dbReference type="ChEBI" id="CHEBI:33019"/>
        <dbReference type="ChEBI" id="CHEBI:37568"/>
        <dbReference type="ChEBI" id="CHEBI:63528"/>
        <dbReference type="EC" id="3.6.1.9"/>
    </reaction>
</comment>
<dbReference type="NCBIfam" id="TIGR00172">
    <property type="entry name" value="maf"/>
    <property type="match status" value="1"/>
</dbReference>
<feature type="site" description="Important for substrate specificity" evidence="6">
    <location>
        <position position="74"/>
    </location>
</feature>
<dbReference type="HAMAP" id="MF_00528">
    <property type="entry name" value="Maf"/>
    <property type="match status" value="1"/>
</dbReference>
<dbReference type="AlphaFoldDB" id="A0A364K8M6"/>
<comment type="function">
    <text evidence="6">Nucleoside triphosphate pyrophosphatase that hydrolyzes dTTP and UTP. May have a dual role in cell division arrest and in preventing the incorporation of modified nucleotides into cellular nucleic acids.</text>
</comment>
<comment type="cofactor">
    <cofactor evidence="1 6">
        <name>a divalent metal cation</name>
        <dbReference type="ChEBI" id="CHEBI:60240"/>
    </cofactor>
</comment>
<dbReference type="GO" id="GO:0009117">
    <property type="term" value="P:nucleotide metabolic process"/>
    <property type="evidence" value="ECO:0007669"/>
    <property type="project" value="UniProtKB-KW"/>
</dbReference>
<comment type="subcellular location">
    <subcellularLocation>
        <location evidence="2 6">Cytoplasm</location>
    </subcellularLocation>
</comment>
<dbReference type="InterPro" id="IPR029001">
    <property type="entry name" value="ITPase-like_fam"/>
</dbReference>
<protein>
    <recommendedName>
        <fullName evidence="6">dTTP/UTP pyrophosphatase</fullName>
        <shortName evidence="6">dTTPase/UTPase</shortName>
        <ecNumber evidence="6">3.6.1.9</ecNumber>
    </recommendedName>
    <alternativeName>
        <fullName evidence="6">Nucleoside triphosphate pyrophosphatase</fullName>
    </alternativeName>
    <alternativeName>
        <fullName evidence="6">Nucleotide pyrophosphatase</fullName>
        <shortName evidence="6">Nucleotide PPase</shortName>
    </alternativeName>
</protein>
<dbReference type="PANTHER" id="PTHR43213">
    <property type="entry name" value="BIFUNCTIONAL DTTP/UTP PYROPHOSPHATASE/METHYLTRANSFERASE PROTEIN-RELATED"/>
    <property type="match status" value="1"/>
</dbReference>
<dbReference type="PIRSF" id="PIRSF006305">
    <property type="entry name" value="Maf"/>
    <property type="match status" value="1"/>
</dbReference>